<sequence>MHLHNGSHCRVRNKYYDIYDFDSYLTRENFLEKCVTEETSDINSRTSRIRQAVNGGNWKSVESVVKKSAQSYNSSFTILPVPKYIWKIVYHKNTKRGVVFIILNNPFIKSVSEIDLLCPNICDEYGWSRNNNWSNVKRGFVHCCDLTDFSMLL</sequence>
<name>A0ABQ9IR47_9CUCU</name>
<keyword evidence="2" id="KW-1185">Reference proteome</keyword>
<reference evidence="1" key="1">
    <citation type="journal article" date="2023" name="Insect Mol. Biol.">
        <title>Genome sequencing provides insights into the evolution of gene families encoding plant cell wall-degrading enzymes in longhorned beetles.</title>
        <authorList>
            <person name="Shin N.R."/>
            <person name="Okamura Y."/>
            <person name="Kirsch R."/>
            <person name="Pauchet Y."/>
        </authorList>
    </citation>
    <scope>NUCLEOTIDE SEQUENCE</scope>
    <source>
        <strain evidence="1">MMC_N1</strain>
    </source>
</reference>
<comment type="caution">
    <text evidence="1">The sequence shown here is derived from an EMBL/GenBank/DDBJ whole genome shotgun (WGS) entry which is preliminary data.</text>
</comment>
<gene>
    <name evidence="1" type="ORF">NQ317_011233</name>
</gene>
<organism evidence="1 2">
    <name type="scientific">Molorchus minor</name>
    <dbReference type="NCBI Taxonomy" id="1323400"/>
    <lineage>
        <taxon>Eukaryota</taxon>
        <taxon>Metazoa</taxon>
        <taxon>Ecdysozoa</taxon>
        <taxon>Arthropoda</taxon>
        <taxon>Hexapoda</taxon>
        <taxon>Insecta</taxon>
        <taxon>Pterygota</taxon>
        <taxon>Neoptera</taxon>
        <taxon>Endopterygota</taxon>
        <taxon>Coleoptera</taxon>
        <taxon>Polyphaga</taxon>
        <taxon>Cucujiformia</taxon>
        <taxon>Chrysomeloidea</taxon>
        <taxon>Cerambycidae</taxon>
        <taxon>Lamiinae</taxon>
        <taxon>Monochamini</taxon>
        <taxon>Molorchus</taxon>
    </lineage>
</organism>
<dbReference type="EMBL" id="JAPWTJ010003396">
    <property type="protein sequence ID" value="KAJ8957304.1"/>
    <property type="molecule type" value="Genomic_DNA"/>
</dbReference>
<dbReference type="InterPro" id="IPR044925">
    <property type="entry name" value="His-Me_finger_sf"/>
</dbReference>
<dbReference type="SUPFAM" id="SSF54060">
    <property type="entry name" value="His-Me finger endonucleases"/>
    <property type="match status" value="1"/>
</dbReference>
<evidence type="ECO:0000313" key="1">
    <source>
        <dbReference type="EMBL" id="KAJ8957304.1"/>
    </source>
</evidence>
<accession>A0ABQ9IR47</accession>
<evidence type="ECO:0000313" key="2">
    <source>
        <dbReference type="Proteomes" id="UP001162164"/>
    </source>
</evidence>
<proteinExistence type="predicted"/>
<dbReference type="Proteomes" id="UP001162164">
    <property type="component" value="Unassembled WGS sequence"/>
</dbReference>
<protein>
    <recommendedName>
        <fullName evidence="3">DNA/RNA non-specific endonuclease domain-containing protein</fullName>
    </recommendedName>
</protein>
<evidence type="ECO:0008006" key="3">
    <source>
        <dbReference type="Google" id="ProtNLM"/>
    </source>
</evidence>